<gene>
    <name evidence="1" type="ORF">SAMN04488565_2730</name>
</gene>
<organism evidence="1 2">
    <name type="scientific">Leucobacter chromiiresistens</name>
    <dbReference type="NCBI Taxonomy" id="1079994"/>
    <lineage>
        <taxon>Bacteria</taxon>
        <taxon>Bacillati</taxon>
        <taxon>Actinomycetota</taxon>
        <taxon>Actinomycetes</taxon>
        <taxon>Micrococcales</taxon>
        <taxon>Microbacteriaceae</taxon>
        <taxon>Leucobacter</taxon>
    </lineage>
</organism>
<name>A0A1H1BDZ8_9MICO</name>
<dbReference type="Proteomes" id="UP000182690">
    <property type="component" value="Unassembled WGS sequence"/>
</dbReference>
<proteinExistence type="predicted"/>
<dbReference type="AlphaFoldDB" id="A0A1H1BDZ8"/>
<sequence length="114" mass="13609">MLIDALVTRLTISEIAARHLDQWRDQTERGELQLWELPPAVQAWYFAGWAEAMQQAREQARIYEHQLNVLYMQAFSPNDRREEYQRRLDHHFAEQAERFFTEPLIEGPALRRAA</sequence>
<protein>
    <submittedName>
        <fullName evidence="1">Uncharacterized protein</fullName>
    </submittedName>
</protein>
<dbReference type="RefSeq" id="WP_010156329.1">
    <property type="nucleotide sequence ID" value="NZ_FNKB01000002.1"/>
</dbReference>
<evidence type="ECO:0000313" key="1">
    <source>
        <dbReference type="EMBL" id="SDQ49606.1"/>
    </source>
</evidence>
<dbReference type="EMBL" id="FNKB01000002">
    <property type="protein sequence ID" value="SDQ49606.1"/>
    <property type="molecule type" value="Genomic_DNA"/>
</dbReference>
<reference evidence="1 2" key="1">
    <citation type="submission" date="2016-10" db="EMBL/GenBank/DDBJ databases">
        <authorList>
            <person name="de Groot N.N."/>
        </authorList>
    </citation>
    <scope>NUCLEOTIDE SEQUENCE [LARGE SCALE GENOMIC DNA]</scope>
    <source>
        <strain evidence="1 2">DSM 22788</strain>
    </source>
</reference>
<dbReference type="STRING" id="1079994.SAMN04488565_2730"/>
<evidence type="ECO:0000313" key="2">
    <source>
        <dbReference type="Proteomes" id="UP000182690"/>
    </source>
</evidence>
<accession>A0A1H1BDZ8</accession>